<reference evidence="1 2" key="1">
    <citation type="submission" date="2019-04" db="EMBL/GenBank/DDBJ databases">
        <title>Annotation for the trematode Fasciola gigantica.</title>
        <authorList>
            <person name="Choi Y.-J."/>
        </authorList>
    </citation>
    <scope>NUCLEOTIDE SEQUENCE [LARGE SCALE GENOMIC DNA]</scope>
    <source>
        <strain evidence="1">Uganda_cow_1</strain>
    </source>
</reference>
<proteinExistence type="predicted"/>
<gene>
    <name evidence="1" type="ORF">FGIG_12403</name>
</gene>
<comment type="caution">
    <text evidence="1">The sequence shown here is derived from an EMBL/GenBank/DDBJ whole genome shotgun (WGS) entry which is preliminary data.</text>
</comment>
<evidence type="ECO:0000313" key="2">
    <source>
        <dbReference type="Proteomes" id="UP000316759"/>
    </source>
</evidence>
<dbReference type="Proteomes" id="UP000316759">
    <property type="component" value="Unassembled WGS sequence"/>
</dbReference>
<sequence>MVVCSPIWSQPIPSNLANHCSCLVPRHWQPDCTFWANQPRPVKCWTNSVGVTVFSR</sequence>
<evidence type="ECO:0000313" key="1">
    <source>
        <dbReference type="EMBL" id="TPP56201.1"/>
    </source>
</evidence>
<organism evidence="1 2">
    <name type="scientific">Fasciola gigantica</name>
    <name type="common">Giant liver fluke</name>
    <dbReference type="NCBI Taxonomy" id="46835"/>
    <lineage>
        <taxon>Eukaryota</taxon>
        <taxon>Metazoa</taxon>
        <taxon>Spiralia</taxon>
        <taxon>Lophotrochozoa</taxon>
        <taxon>Platyhelminthes</taxon>
        <taxon>Trematoda</taxon>
        <taxon>Digenea</taxon>
        <taxon>Plagiorchiida</taxon>
        <taxon>Echinostomata</taxon>
        <taxon>Echinostomatoidea</taxon>
        <taxon>Fasciolidae</taxon>
        <taxon>Fasciola</taxon>
    </lineage>
</organism>
<dbReference type="EMBL" id="SUNJ01014874">
    <property type="protein sequence ID" value="TPP56201.1"/>
    <property type="molecule type" value="Genomic_DNA"/>
</dbReference>
<keyword evidence="2" id="KW-1185">Reference proteome</keyword>
<dbReference type="AlphaFoldDB" id="A0A504Y6F6"/>
<name>A0A504Y6F6_FASGI</name>
<accession>A0A504Y6F6</accession>
<protein>
    <submittedName>
        <fullName evidence="1">Uncharacterized protein</fullName>
    </submittedName>
</protein>